<comment type="subcellular location">
    <subcellularLocation>
        <location evidence="2">Membrane</location>
        <topology evidence="2">Single-pass membrane protein</topology>
    </subcellularLocation>
</comment>
<dbReference type="GO" id="GO:0016020">
    <property type="term" value="C:membrane"/>
    <property type="evidence" value="ECO:0007669"/>
    <property type="project" value="UniProtKB-SubCell"/>
</dbReference>
<keyword evidence="19" id="KW-0121">Carboxypeptidase</keyword>
<evidence type="ECO:0000256" key="11">
    <source>
        <dbReference type="ARBA" id="ARBA00022989"/>
    </source>
</evidence>
<dbReference type="EMBL" id="QZBU01002120">
    <property type="protein sequence ID" value="TIA43955.1"/>
    <property type="molecule type" value="Genomic_DNA"/>
</dbReference>
<evidence type="ECO:0000256" key="17">
    <source>
        <dbReference type="SAM" id="Phobius"/>
    </source>
</evidence>
<keyword evidence="9 15" id="KW-0862">Zinc</keyword>
<dbReference type="Pfam" id="PF01546">
    <property type="entry name" value="Peptidase_M20"/>
    <property type="match status" value="1"/>
</dbReference>
<dbReference type="SUPFAM" id="SSF55031">
    <property type="entry name" value="Bacterial exopeptidase dimerisation domain"/>
    <property type="match status" value="1"/>
</dbReference>
<evidence type="ECO:0000256" key="3">
    <source>
        <dbReference type="ARBA" id="ARBA00006247"/>
    </source>
</evidence>
<feature type="compositionally biased region" description="Polar residues" evidence="16">
    <location>
        <begin position="7"/>
        <end position="18"/>
    </location>
</feature>
<feature type="binding site" evidence="15">
    <location>
        <position position="552"/>
    </location>
    <ligand>
        <name>Zn(2+)</name>
        <dbReference type="ChEBI" id="CHEBI:29105"/>
        <label>1</label>
    </ligand>
</feature>
<evidence type="ECO:0000256" key="10">
    <source>
        <dbReference type="ARBA" id="ARBA00022843"/>
    </source>
</evidence>
<dbReference type="InterPro" id="IPR002933">
    <property type="entry name" value="Peptidase_M20"/>
</dbReference>
<evidence type="ECO:0000256" key="8">
    <source>
        <dbReference type="ARBA" id="ARBA00022801"/>
    </source>
</evidence>
<keyword evidence="10" id="KW-0832">Ubl conjugation</keyword>
<protein>
    <submittedName>
        <fullName evidence="19">Carboxypeptidase S</fullName>
    </submittedName>
</protein>
<reference evidence="19 20" key="1">
    <citation type="submission" date="2018-10" db="EMBL/GenBank/DDBJ databases">
        <title>Fifty Aureobasidium pullulans genomes reveal a recombining polyextremotolerant generalist.</title>
        <authorList>
            <person name="Gostincar C."/>
            <person name="Turk M."/>
            <person name="Zajc J."/>
            <person name="Gunde-Cimerman N."/>
        </authorList>
    </citation>
    <scope>NUCLEOTIDE SEQUENCE [LARGE SCALE GENOMIC DNA]</scope>
    <source>
        <strain evidence="19 20">EXF-3380</strain>
    </source>
</reference>
<feature type="binding site" evidence="15">
    <location>
        <position position="215"/>
    </location>
    <ligand>
        <name>Zn(2+)</name>
        <dbReference type="ChEBI" id="CHEBI:29105"/>
        <label>2</label>
    </ligand>
</feature>
<evidence type="ECO:0000256" key="15">
    <source>
        <dbReference type="PIRSR" id="PIRSR037217-2"/>
    </source>
</evidence>
<feature type="transmembrane region" description="Helical" evidence="17">
    <location>
        <begin position="31"/>
        <end position="50"/>
    </location>
</feature>
<dbReference type="PIRSF" id="PIRSF037217">
    <property type="entry name" value="Carboxypeptidase_S"/>
    <property type="match status" value="1"/>
</dbReference>
<accession>A0A4T0CD68</accession>
<feature type="binding site" evidence="15">
    <location>
        <position position="278"/>
    </location>
    <ligand>
        <name>Zn(2+)</name>
        <dbReference type="ChEBI" id="CHEBI:29105"/>
        <label>2</label>
    </ligand>
</feature>
<evidence type="ECO:0000256" key="5">
    <source>
        <dbReference type="ARBA" id="ARBA00022670"/>
    </source>
</evidence>
<evidence type="ECO:0000313" key="19">
    <source>
        <dbReference type="EMBL" id="TIA43955.1"/>
    </source>
</evidence>
<keyword evidence="12 17" id="KW-0472">Membrane</keyword>
<dbReference type="GO" id="GO:0004181">
    <property type="term" value="F:metallocarboxypeptidase activity"/>
    <property type="evidence" value="ECO:0007669"/>
    <property type="project" value="InterPro"/>
</dbReference>
<keyword evidence="7 15" id="KW-0479">Metal-binding</keyword>
<comment type="caution">
    <text evidence="19">The sequence shown here is derived from an EMBL/GenBank/DDBJ whole genome shotgun (WGS) entry which is preliminary data.</text>
</comment>
<feature type="binding site" evidence="15">
    <location>
        <position position="250"/>
    </location>
    <ligand>
        <name>Zn(2+)</name>
        <dbReference type="ChEBI" id="CHEBI:29105"/>
        <label>1</label>
    </ligand>
</feature>
<dbReference type="InterPro" id="IPR036264">
    <property type="entry name" value="Bact_exopeptidase_dim_dom"/>
</dbReference>
<dbReference type="InterPro" id="IPR011650">
    <property type="entry name" value="Peptidase_M20_dimer"/>
</dbReference>
<comment type="cofactor">
    <cofactor evidence="1">
        <name>Zn(2+)</name>
        <dbReference type="ChEBI" id="CHEBI:29105"/>
    </cofactor>
</comment>
<dbReference type="GO" id="GO:0000328">
    <property type="term" value="C:fungal-type vacuole lumen"/>
    <property type="evidence" value="ECO:0007669"/>
    <property type="project" value="TreeGrafter"/>
</dbReference>
<sequence>MDEKQQLIGSLPTTNGSFEQRAHAKKSSRWGTVKLIAACAALVALLHWTFVVPKLPMKHGKHGKHHHQKSQCPQVEPLVPSQQTDELVNMDAYLKSPAFQNSSIQRLSGAVQIDTQSFDDLGKVGDDKRWEVFYPFHEYLEKTFPLVYEHLKVEKVNTHGLVYTWQGSDAKLKPTLLMAHQDTVPVPDATLDAWTHPPWSGFFDGKEIWGRGSSDCKNQLIAILESVELLLDAGFIPTRTVLLSFGFDEEISGGQGAGTLAPFILERYGPDSLAVIVDEGAGISDEWGVTMATPGVAEKGYTDVVITIRMPGGHSSIPPDHTAIGVMSELITLIEADKYPLRLDGKNPYLGQLYCGAEHATEFPKKLGKLLDKAQGQCKAKPDSLAAEAAKAGPAIQYLMQTSIAVDVIGGGVKVNALPERVQAIVNHRINVGEHPADAHAKIAGLAKEVAKKYGLALHSFDNTTESPSSISLSAFEHVLEPAPVTPTSVDGETAYSVLSGSIRALYGSEVIVAPGIMTGNTDTKYYWDLSRNIFRFAPGYDGESSGLGNIHTVDERVSIKNHVNTVKWFSLVALFGRFPWRRGLLCLGIIVLDRVLKYAGRLDAVGVTVYLRIHLRCSR</sequence>
<keyword evidence="5" id="KW-0645">Protease</keyword>
<dbReference type="Gene3D" id="1.10.150.900">
    <property type="match status" value="1"/>
</dbReference>
<dbReference type="FunFam" id="3.40.630.10:FF:000098">
    <property type="entry name" value="Gly-Xaa carboxypeptidase"/>
    <property type="match status" value="1"/>
</dbReference>
<feature type="domain" description="Peptidase M20 dimerisation" evidence="18">
    <location>
        <begin position="296"/>
        <end position="454"/>
    </location>
</feature>
<evidence type="ECO:0000256" key="2">
    <source>
        <dbReference type="ARBA" id="ARBA00004167"/>
    </source>
</evidence>
<dbReference type="InterPro" id="IPR017141">
    <property type="entry name" value="Pept_M20_carboxypep"/>
</dbReference>
<keyword evidence="13" id="KW-0325">Glycoprotein</keyword>
<dbReference type="SUPFAM" id="SSF53187">
    <property type="entry name" value="Zn-dependent exopeptidases"/>
    <property type="match status" value="1"/>
</dbReference>
<evidence type="ECO:0000256" key="16">
    <source>
        <dbReference type="SAM" id="MobiDB-lite"/>
    </source>
</evidence>
<dbReference type="InterPro" id="IPR047177">
    <property type="entry name" value="Pept_M20A"/>
</dbReference>
<evidence type="ECO:0000256" key="1">
    <source>
        <dbReference type="ARBA" id="ARBA00001947"/>
    </source>
</evidence>
<evidence type="ECO:0000259" key="18">
    <source>
        <dbReference type="Pfam" id="PF07687"/>
    </source>
</evidence>
<evidence type="ECO:0000256" key="4">
    <source>
        <dbReference type="ARBA" id="ARBA00022499"/>
    </source>
</evidence>
<proteinExistence type="inferred from homology"/>
<evidence type="ECO:0000256" key="9">
    <source>
        <dbReference type="ARBA" id="ARBA00022833"/>
    </source>
</evidence>
<dbReference type="Gene3D" id="3.30.70.360">
    <property type="match status" value="1"/>
</dbReference>
<feature type="binding site" evidence="15">
    <location>
        <position position="215"/>
    </location>
    <ligand>
        <name>Zn(2+)</name>
        <dbReference type="ChEBI" id="CHEBI:29105"/>
        <label>1</label>
    </ligand>
</feature>
<dbReference type="PANTHER" id="PTHR45962">
    <property type="entry name" value="N-FATTY-ACYL-AMINO ACID SYNTHASE/HYDROLASE PM20D1"/>
    <property type="match status" value="1"/>
</dbReference>
<comment type="similarity">
    <text evidence="3">Belongs to the peptidase M20A family.</text>
</comment>
<organism evidence="19 20">
    <name type="scientific">Aureobasidium pullulans</name>
    <name type="common">Black yeast</name>
    <name type="synonym">Pullularia pullulans</name>
    <dbReference type="NCBI Taxonomy" id="5580"/>
    <lineage>
        <taxon>Eukaryota</taxon>
        <taxon>Fungi</taxon>
        <taxon>Dikarya</taxon>
        <taxon>Ascomycota</taxon>
        <taxon>Pezizomycotina</taxon>
        <taxon>Dothideomycetes</taxon>
        <taxon>Dothideomycetidae</taxon>
        <taxon>Dothideales</taxon>
        <taxon>Saccotheciaceae</taxon>
        <taxon>Aureobasidium</taxon>
    </lineage>
</organism>
<dbReference type="CDD" id="cd05674">
    <property type="entry name" value="M20_yscS"/>
    <property type="match status" value="1"/>
</dbReference>
<evidence type="ECO:0000256" key="12">
    <source>
        <dbReference type="ARBA" id="ARBA00023136"/>
    </source>
</evidence>
<name>A0A4T0CD68_AURPU</name>
<dbReference type="PANTHER" id="PTHR45962:SF1">
    <property type="entry name" value="N-FATTY-ACYL-AMINO ACID SYNTHASE_HYDROLASE PM20D1"/>
    <property type="match status" value="1"/>
</dbReference>
<evidence type="ECO:0000256" key="13">
    <source>
        <dbReference type="ARBA" id="ARBA00023180"/>
    </source>
</evidence>
<keyword evidence="6 17" id="KW-0812">Transmembrane</keyword>
<dbReference type="Gene3D" id="3.40.630.10">
    <property type="entry name" value="Zn peptidases"/>
    <property type="match status" value="1"/>
</dbReference>
<dbReference type="Pfam" id="PF07687">
    <property type="entry name" value="M20_dimer"/>
    <property type="match status" value="1"/>
</dbReference>
<evidence type="ECO:0000313" key="20">
    <source>
        <dbReference type="Proteomes" id="UP000304947"/>
    </source>
</evidence>
<dbReference type="PROSITE" id="PS00759">
    <property type="entry name" value="ARGE_DAPE_CPG2_2"/>
    <property type="match status" value="1"/>
</dbReference>
<dbReference type="GO" id="GO:0051603">
    <property type="term" value="P:proteolysis involved in protein catabolic process"/>
    <property type="evidence" value="ECO:0007669"/>
    <property type="project" value="TreeGrafter"/>
</dbReference>
<feature type="binding site" evidence="15">
    <location>
        <position position="180"/>
    </location>
    <ligand>
        <name>Zn(2+)</name>
        <dbReference type="ChEBI" id="CHEBI:29105"/>
        <label>2</label>
    </ligand>
</feature>
<gene>
    <name evidence="19" type="ORF">D6C83_06061</name>
</gene>
<keyword evidence="11 17" id="KW-1133">Transmembrane helix</keyword>
<keyword evidence="4" id="KW-1017">Isopeptide bond</keyword>
<dbReference type="GO" id="GO:0046872">
    <property type="term" value="F:metal ion binding"/>
    <property type="evidence" value="ECO:0007669"/>
    <property type="project" value="UniProtKB-KW"/>
</dbReference>
<dbReference type="Proteomes" id="UP000304947">
    <property type="component" value="Unassembled WGS sequence"/>
</dbReference>
<keyword evidence="8" id="KW-0378">Hydrolase</keyword>
<evidence type="ECO:0000256" key="14">
    <source>
        <dbReference type="PIRSR" id="PIRSR037217-1"/>
    </source>
</evidence>
<feature type="active site" description="Proton acceptor" evidence="14">
    <location>
        <position position="249"/>
    </location>
</feature>
<dbReference type="AlphaFoldDB" id="A0A4T0CD68"/>
<evidence type="ECO:0000256" key="7">
    <source>
        <dbReference type="ARBA" id="ARBA00022723"/>
    </source>
</evidence>
<dbReference type="InterPro" id="IPR001261">
    <property type="entry name" value="ArgE/DapE_CS"/>
</dbReference>
<feature type="region of interest" description="Disordered" evidence="16">
    <location>
        <begin position="1"/>
        <end position="22"/>
    </location>
</feature>
<evidence type="ECO:0000256" key="6">
    <source>
        <dbReference type="ARBA" id="ARBA00022692"/>
    </source>
</evidence>
<feature type="active site" evidence="14">
    <location>
        <position position="182"/>
    </location>
</feature>